<dbReference type="SUPFAM" id="SSF56112">
    <property type="entry name" value="Protein kinase-like (PK-like)"/>
    <property type="match status" value="1"/>
</dbReference>
<evidence type="ECO:0000256" key="5">
    <source>
        <dbReference type="ARBA" id="ARBA00022840"/>
    </source>
</evidence>
<dbReference type="Gene3D" id="1.10.510.10">
    <property type="entry name" value="Transferase(Phosphotransferase) domain 1"/>
    <property type="match status" value="1"/>
</dbReference>
<dbReference type="GO" id="GO:0005634">
    <property type="term" value="C:nucleus"/>
    <property type="evidence" value="ECO:0007669"/>
    <property type="project" value="TreeGrafter"/>
</dbReference>
<reference evidence="8" key="1">
    <citation type="submission" date="2022-03" db="EMBL/GenBank/DDBJ databases">
        <authorList>
            <person name="Alioto T."/>
            <person name="Alioto T."/>
            <person name="Gomez Garrido J."/>
        </authorList>
    </citation>
    <scope>NUCLEOTIDE SEQUENCE</scope>
</reference>
<dbReference type="PROSITE" id="PS50011">
    <property type="entry name" value="PROTEIN_KINASE_DOM"/>
    <property type="match status" value="1"/>
</dbReference>
<evidence type="ECO:0000313" key="8">
    <source>
        <dbReference type="EMBL" id="CAH2302022.1"/>
    </source>
</evidence>
<keyword evidence="2" id="KW-0808">Transferase</keyword>
<dbReference type="GO" id="GO:0035556">
    <property type="term" value="P:intracellular signal transduction"/>
    <property type="evidence" value="ECO:0007669"/>
    <property type="project" value="TreeGrafter"/>
</dbReference>
<keyword evidence="5" id="KW-0067">ATP-binding</keyword>
<feature type="domain" description="Protein kinase" evidence="7">
    <location>
        <begin position="234"/>
        <end position="500"/>
    </location>
</feature>
<organism evidence="8 9">
    <name type="scientific">Pelobates cultripes</name>
    <name type="common">Western spadefoot toad</name>
    <dbReference type="NCBI Taxonomy" id="61616"/>
    <lineage>
        <taxon>Eukaryota</taxon>
        <taxon>Metazoa</taxon>
        <taxon>Chordata</taxon>
        <taxon>Craniata</taxon>
        <taxon>Vertebrata</taxon>
        <taxon>Euteleostomi</taxon>
        <taxon>Amphibia</taxon>
        <taxon>Batrachia</taxon>
        <taxon>Anura</taxon>
        <taxon>Pelobatoidea</taxon>
        <taxon>Pelobatidae</taxon>
        <taxon>Pelobates</taxon>
    </lineage>
</organism>
<feature type="region of interest" description="Disordered" evidence="6">
    <location>
        <begin position="494"/>
        <end position="523"/>
    </location>
</feature>
<dbReference type="InterPro" id="IPR011009">
    <property type="entry name" value="Kinase-like_dom_sf"/>
</dbReference>
<evidence type="ECO:0000256" key="1">
    <source>
        <dbReference type="ARBA" id="ARBA00022527"/>
    </source>
</evidence>
<evidence type="ECO:0000256" key="3">
    <source>
        <dbReference type="ARBA" id="ARBA00022741"/>
    </source>
</evidence>
<evidence type="ECO:0000256" key="2">
    <source>
        <dbReference type="ARBA" id="ARBA00022679"/>
    </source>
</evidence>
<dbReference type="GO" id="GO:0004674">
    <property type="term" value="F:protein serine/threonine kinase activity"/>
    <property type="evidence" value="ECO:0007669"/>
    <property type="project" value="UniProtKB-KW"/>
</dbReference>
<evidence type="ECO:0000313" key="9">
    <source>
        <dbReference type="Proteomes" id="UP001295444"/>
    </source>
</evidence>
<name>A0AAD1WC54_PELCU</name>
<dbReference type="SMART" id="SM00220">
    <property type="entry name" value="S_TKc"/>
    <property type="match status" value="1"/>
</dbReference>
<dbReference type="PANTHER" id="PTHR24342:SF16">
    <property type="entry name" value="SERINE_THREONINE KINASE 17A-LIKE"/>
    <property type="match status" value="1"/>
</dbReference>
<feature type="compositionally biased region" description="Basic and acidic residues" evidence="6">
    <location>
        <begin position="507"/>
        <end position="523"/>
    </location>
</feature>
<keyword evidence="1" id="KW-0723">Serine/threonine-protein kinase</keyword>
<dbReference type="PROSITE" id="PS00108">
    <property type="entry name" value="PROTEIN_KINASE_ST"/>
    <property type="match status" value="1"/>
</dbReference>
<dbReference type="InterPro" id="IPR008271">
    <property type="entry name" value="Ser/Thr_kinase_AS"/>
</dbReference>
<keyword evidence="4 8" id="KW-0418">Kinase</keyword>
<dbReference type="GO" id="GO:0005524">
    <property type="term" value="F:ATP binding"/>
    <property type="evidence" value="ECO:0007669"/>
    <property type="project" value="UniProtKB-KW"/>
</dbReference>
<sequence>MLSRFKPLSRMFSSPFLPTLRIWSGCGPVPHDPPRVSEVLGALGSPLDPKQVNKLKPTKNLSRTIEKLRDKILDLSLISVERQLRKLKLTYYMQGNKAGSKLPKATSLLPTTVALFHNWKQTTPLFLRNNDLLLAAPLQALSTKTSNIHLDNWLKQGITQVRSLLSAEGIKPFPDLIREFHIPSRELFSYLRLKNIIQESGISLREPDPTPPFIHKCMGKLPKTKALSLCYNTLLLHDKLSKPSYMSKWESDLGKLFSNELWHRAQRLTKQASHSLNQWETYCKLTMRWYLVPTKLARIYPGSDSSESSVIQSPEDSTDAAGGEIFNQCVADQDEAFTEKDVIRLIHQILQGISYLHRNNVVHLDLKPQNILLTCSNPLGDIRIVDFGLSRQVDTIKEVREILGTPEYVAPEVLNYEPISTATDMWSVGVLTYVMLTGESPFLGDTKQETFLNISQVNIEYSQGVFEGISDQAVDFIKSLLIKNPRKRARADQCLKHPWLSPQDESDPLKDKSFEQNESELKTPDPTKEIVLLASYTVRCPCHTIETDLNVVRKPFTGLPEIQQEVVC</sequence>
<dbReference type="PANTHER" id="PTHR24342">
    <property type="entry name" value="SERINE/THREONINE-PROTEIN KINASE 17"/>
    <property type="match status" value="1"/>
</dbReference>
<keyword evidence="3" id="KW-0547">Nucleotide-binding</keyword>
<dbReference type="InterPro" id="IPR000719">
    <property type="entry name" value="Prot_kinase_dom"/>
</dbReference>
<dbReference type="FunFam" id="1.10.510.10:FF:002500">
    <property type="match status" value="1"/>
</dbReference>
<dbReference type="EMBL" id="OW240917">
    <property type="protein sequence ID" value="CAH2302022.1"/>
    <property type="molecule type" value="Genomic_DNA"/>
</dbReference>
<accession>A0AAD1WC54</accession>
<gene>
    <name evidence="8" type="ORF">PECUL_23A021454</name>
</gene>
<evidence type="ECO:0000256" key="6">
    <source>
        <dbReference type="SAM" id="MobiDB-lite"/>
    </source>
</evidence>
<keyword evidence="9" id="KW-1185">Reference proteome</keyword>
<dbReference type="AlphaFoldDB" id="A0AAD1WC54"/>
<dbReference type="Proteomes" id="UP001295444">
    <property type="component" value="Chromosome 06"/>
</dbReference>
<protein>
    <submittedName>
        <fullName evidence="8">Serine threonine- kinase 17A-like</fullName>
    </submittedName>
</protein>
<dbReference type="Pfam" id="PF00069">
    <property type="entry name" value="Pkinase"/>
    <property type="match status" value="1"/>
</dbReference>
<dbReference type="GO" id="GO:0043065">
    <property type="term" value="P:positive regulation of apoptotic process"/>
    <property type="evidence" value="ECO:0007669"/>
    <property type="project" value="TreeGrafter"/>
</dbReference>
<proteinExistence type="predicted"/>
<evidence type="ECO:0000259" key="7">
    <source>
        <dbReference type="PROSITE" id="PS50011"/>
    </source>
</evidence>
<evidence type="ECO:0000256" key="4">
    <source>
        <dbReference type="ARBA" id="ARBA00022777"/>
    </source>
</evidence>